<gene>
    <name evidence="5" type="ORF">Clopa_1607</name>
</gene>
<dbReference type="InterPro" id="IPR046335">
    <property type="entry name" value="LacI/GalR-like_sensor"/>
</dbReference>
<dbReference type="GO" id="GO:0003700">
    <property type="term" value="F:DNA-binding transcription factor activity"/>
    <property type="evidence" value="ECO:0007669"/>
    <property type="project" value="TreeGrafter"/>
</dbReference>
<dbReference type="InterPro" id="IPR028082">
    <property type="entry name" value="Peripla_BP_I"/>
</dbReference>
<evidence type="ECO:0000259" key="4">
    <source>
        <dbReference type="PROSITE" id="PS50932"/>
    </source>
</evidence>
<dbReference type="Pfam" id="PF13377">
    <property type="entry name" value="Peripla_BP_3"/>
    <property type="match status" value="1"/>
</dbReference>
<dbReference type="PANTHER" id="PTHR30146">
    <property type="entry name" value="LACI-RELATED TRANSCRIPTIONAL REPRESSOR"/>
    <property type="match status" value="1"/>
</dbReference>
<dbReference type="PATRIC" id="fig|86416.3.peg.1582"/>
<protein>
    <submittedName>
        <fullName evidence="5">Transcriptional regulator</fullName>
    </submittedName>
</protein>
<dbReference type="PANTHER" id="PTHR30146:SF109">
    <property type="entry name" value="HTH-TYPE TRANSCRIPTIONAL REGULATOR GALS"/>
    <property type="match status" value="1"/>
</dbReference>
<dbReference type="Pfam" id="PF00356">
    <property type="entry name" value="LacI"/>
    <property type="match status" value="1"/>
</dbReference>
<name>R4K1U9_CLOPA</name>
<keyword evidence="1" id="KW-0805">Transcription regulation</keyword>
<keyword evidence="2" id="KW-0238">DNA-binding</keyword>
<dbReference type="Proteomes" id="UP000013523">
    <property type="component" value="Chromosome"/>
</dbReference>
<sequence>MNIYDIAKEAGVSITTVSRVLNNKENISKKTKDKVEYILKKYNYTPNAIARGLVSKSMKSIGVLTIDITDVHHANTAYIIEREFNKLGYSVILCNTSGKTTESINYIKMLAERNIDGIILMGSIFDNEDIKTAISIYAKNIPLVSINAFLNVENTYSILVDDSYGITLCVDHLVEKGHSDIVYVKDLDTYSANEKKDGFIIGMNKHDLTIDDNSIITVEKGLKGGCEAVEKLMKLHKKFSAIIFGEDITAIGAIKKLRELGLDVPKDVAVTGFNNSIFTECCYPELTSVDNKVEITSSLSVKLLNDVIENRNVSSSIMIRPDLVIRKST</sequence>
<keyword evidence="3" id="KW-0804">Transcription</keyword>
<dbReference type="Gene3D" id="3.40.50.2300">
    <property type="match status" value="2"/>
</dbReference>
<dbReference type="HOGENOM" id="CLU_037628_6_0_9"/>
<dbReference type="InterPro" id="IPR010982">
    <property type="entry name" value="Lambda_DNA-bd_dom_sf"/>
</dbReference>
<keyword evidence="6" id="KW-1185">Reference proteome</keyword>
<dbReference type="EMBL" id="CP003261">
    <property type="protein sequence ID" value="AGK96533.1"/>
    <property type="molecule type" value="Genomic_DNA"/>
</dbReference>
<accession>R4K1U9</accession>
<evidence type="ECO:0000313" key="5">
    <source>
        <dbReference type="EMBL" id="AGK96533.1"/>
    </source>
</evidence>
<dbReference type="CDD" id="cd06267">
    <property type="entry name" value="PBP1_LacI_sugar_binding-like"/>
    <property type="match status" value="1"/>
</dbReference>
<dbReference type="PROSITE" id="PS50932">
    <property type="entry name" value="HTH_LACI_2"/>
    <property type="match status" value="1"/>
</dbReference>
<organism evidence="5 6">
    <name type="scientific">Clostridium pasteurianum BC1</name>
    <dbReference type="NCBI Taxonomy" id="86416"/>
    <lineage>
        <taxon>Bacteria</taxon>
        <taxon>Bacillati</taxon>
        <taxon>Bacillota</taxon>
        <taxon>Clostridia</taxon>
        <taxon>Eubacteriales</taxon>
        <taxon>Clostridiaceae</taxon>
        <taxon>Clostridium</taxon>
    </lineage>
</organism>
<proteinExistence type="predicted"/>
<dbReference type="PROSITE" id="PS00356">
    <property type="entry name" value="HTH_LACI_1"/>
    <property type="match status" value="1"/>
</dbReference>
<evidence type="ECO:0000256" key="1">
    <source>
        <dbReference type="ARBA" id="ARBA00023015"/>
    </source>
</evidence>
<dbReference type="PRINTS" id="PR00036">
    <property type="entry name" value="HTHLACI"/>
</dbReference>
<dbReference type="CDD" id="cd01392">
    <property type="entry name" value="HTH_LacI"/>
    <property type="match status" value="1"/>
</dbReference>
<feature type="domain" description="HTH lacI-type" evidence="4">
    <location>
        <begin position="1"/>
        <end position="55"/>
    </location>
</feature>
<dbReference type="SMART" id="SM00354">
    <property type="entry name" value="HTH_LACI"/>
    <property type="match status" value="1"/>
</dbReference>
<reference evidence="5 6" key="1">
    <citation type="submission" date="2012-01" db="EMBL/GenBank/DDBJ databases">
        <title>Complete sequence of chromosome of Clostridium pasteurianum BC1.</title>
        <authorList>
            <consortium name="US DOE Joint Genome Institute"/>
            <person name="Lucas S."/>
            <person name="Han J."/>
            <person name="Lapidus A."/>
            <person name="Cheng J.-F."/>
            <person name="Goodwin L."/>
            <person name="Pitluck S."/>
            <person name="Peters L."/>
            <person name="Mikhailova N."/>
            <person name="Teshima H."/>
            <person name="Detter J.C."/>
            <person name="Han C."/>
            <person name="Tapia R."/>
            <person name="Land M."/>
            <person name="Hauser L."/>
            <person name="Kyrpides N."/>
            <person name="Ivanova N."/>
            <person name="Pagani I."/>
            <person name="Dunn J."/>
            <person name="Taghavi S."/>
            <person name="Francis A."/>
            <person name="van der Lelie D."/>
            <person name="Woyke T."/>
        </authorList>
    </citation>
    <scope>NUCLEOTIDE SEQUENCE [LARGE SCALE GENOMIC DNA]</scope>
    <source>
        <strain evidence="5 6">BC1</strain>
    </source>
</reference>
<dbReference type="GO" id="GO:0000976">
    <property type="term" value="F:transcription cis-regulatory region binding"/>
    <property type="evidence" value="ECO:0007669"/>
    <property type="project" value="TreeGrafter"/>
</dbReference>
<dbReference type="KEGG" id="cpas:Clopa_1607"/>
<dbReference type="OrthoDB" id="9784962at2"/>
<dbReference type="Gene3D" id="1.10.260.40">
    <property type="entry name" value="lambda repressor-like DNA-binding domains"/>
    <property type="match status" value="1"/>
</dbReference>
<dbReference type="RefSeq" id="WP_015614852.1">
    <property type="nucleotide sequence ID" value="NC_021182.1"/>
</dbReference>
<dbReference type="AlphaFoldDB" id="R4K1U9"/>
<dbReference type="eggNOG" id="COG1609">
    <property type="taxonomic scope" value="Bacteria"/>
</dbReference>
<dbReference type="STRING" id="86416.Clopa_1607"/>
<evidence type="ECO:0000256" key="3">
    <source>
        <dbReference type="ARBA" id="ARBA00023163"/>
    </source>
</evidence>
<dbReference type="InterPro" id="IPR000843">
    <property type="entry name" value="HTH_LacI"/>
</dbReference>
<dbReference type="SUPFAM" id="SSF53822">
    <property type="entry name" value="Periplasmic binding protein-like I"/>
    <property type="match status" value="1"/>
</dbReference>
<evidence type="ECO:0000256" key="2">
    <source>
        <dbReference type="ARBA" id="ARBA00023125"/>
    </source>
</evidence>
<dbReference type="SUPFAM" id="SSF47413">
    <property type="entry name" value="lambda repressor-like DNA-binding domains"/>
    <property type="match status" value="1"/>
</dbReference>
<evidence type="ECO:0000313" key="6">
    <source>
        <dbReference type="Proteomes" id="UP000013523"/>
    </source>
</evidence>